<dbReference type="EMBL" id="JBFAKC010000004">
    <property type="protein sequence ID" value="MEV0707795.1"/>
    <property type="molecule type" value="Genomic_DNA"/>
</dbReference>
<accession>A0ABV3FR71</accession>
<reference evidence="2 3" key="1">
    <citation type="submission" date="2024-06" db="EMBL/GenBank/DDBJ databases">
        <title>The Natural Products Discovery Center: Release of the First 8490 Sequenced Strains for Exploring Actinobacteria Biosynthetic Diversity.</title>
        <authorList>
            <person name="Kalkreuter E."/>
            <person name="Kautsar S.A."/>
            <person name="Yang D."/>
            <person name="Bader C.D."/>
            <person name="Teijaro C.N."/>
            <person name="Fluegel L."/>
            <person name="Davis C.M."/>
            <person name="Simpson J.R."/>
            <person name="Lauterbach L."/>
            <person name="Steele A.D."/>
            <person name="Gui C."/>
            <person name="Meng S."/>
            <person name="Li G."/>
            <person name="Viehrig K."/>
            <person name="Ye F."/>
            <person name="Su P."/>
            <person name="Kiefer A.F."/>
            <person name="Nichols A."/>
            <person name="Cepeda A.J."/>
            <person name="Yan W."/>
            <person name="Fan B."/>
            <person name="Jiang Y."/>
            <person name="Adhikari A."/>
            <person name="Zheng C.-J."/>
            <person name="Schuster L."/>
            <person name="Cowan T.M."/>
            <person name="Smanski M.J."/>
            <person name="Chevrette M.G."/>
            <person name="De Carvalho L.P.S."/>
            <person name="Shen B."/>
        </authorList>
    </citation>
    <scope>NUCLEOTIDE SEQUENCE [LARGE SCALE GENOMIC DNA]</scope>
    <source>
        <strain evidence="2 3">NPDC050403</strain>
    </source>
</reference>
<dbReference type="EC" id="3.1.-.-" evidence="2"/>
<organism evidence="2 3">
    <name type="scientific">Nocardia aurea</name>
    <dbReference type="NCBI Taxonomy" id="2144174"/>
    <lineage>
        <taxon>Bacteria</taxon>
        <taxon>Bacillati</taxon>
        <taxon>Actinomycetota</taxon>
        <taxon>Actinomycetes</taxon>
        <taxon>Mycobacteriales</taxon>
        <taxon>Nocardiaceae</taxon>
        <taxon>Nocardia</taxon>
    </lineage>
</organism>
<dbReference type="GO" id="GO:0016787">
    <property type="term" value="F:hydrolase activity"/>
    <property type="evidence" value="ECO:0007669"/>
    <property type="project" value="UniProtKB-KW"/>
</dbReference>
<sequence>MNTIVLDAPDGPIEAIVARPTGDGPFPGVVVLHDALGPNADIRGTVEMLADYGYLVVAPNLFSRGHVRCIRAIVRALMFTGDGAPVRDILRARDHLVADPQCTGRTAVIGFCLGGGFALLTAPRGFDVSAPFYPGLYGDYRELLEGSCPVVASYAALDPSLIGAADRLDAVLTAQGVDHDIKTYPGVTHGFANVFPGDRLLRVVGMGHDEDATRDAWRRIFDFFDTHLASAPGNSPV</sequence>
<dbReference type="RefSeq" id="WP_357781846.1">
    <property type="nucleotide sequence ID" value="NZ_JBFAKC010000004.1"/>
</dbReference>
<name>A0ABV3FR71_9NOCA</name>
<keyword evidence="3" id="KW-1185">Reference proteome</keyword>
<protein>
    <submittedName>
        <fullName evidence="2">Dienelactone hydrolase family protein</fullName>
        <ecNumber evidence="2">3.1.-.-</ecNumber>
    </submittedName>
</protein>
<dbReference type="SUPFAM" id="SSF53474">
    <property type="entry name" value="alpha/beta-Hydrolases"/>
    <property type="match status" value="1"/>
</dbReference>
<dbReference type="PANTHER" id="PTHR46623:SF6">
    <property type="entry name" value="ALPHA_BETA-HYDROLASES SUPERFAMILY PROTEIN"/>
    <property type="match status" value="1"/>
</dbReference>
<feature type="domain" description="Dienelactone hydrolase" evidence="1">
    <location>
        <begin position="13"/>
        <end position="227"/>
    </location>
</feature>
<dbReference type="PANTHER" id="PTHR46623">
    <property type="entry name" value="CARBOXYMETHYLENEBUTENOLIDASE-RELATED"/>
    <property type="match status" value="1"/>
</dbReference>
<dbReference type="Proteomes" id="UP001551695">
    <property type="component" value="Unassembled WGS sequence"/>
</dbReference>
<keyword evidence="2" id="KW-0378">Hydrolase</keyword>
<proteinExistence type="predicted"/>
<evidence type="ECO:0000313" key="3">
    <source>
        <dbReference type="Proteomes" id="UP001551695"/>
    </source>
</evidence>
<dbReference type="Pfam" id="PF01738">
    <property type="entry name" value="DLH"/>
    <property type="match status" value="1"/>
</dbReference>
<evidence type="ECO:0000313" key="2">
    <source>
        <dbReference type="EMBL" id="MEV0707795.1"/>
    </source>
</evidence>
<gene>
    <name evidence="2" type="ORF">AB0I48_09550</name>
</gene>
<evidence type="ECO:0000259" key="1">
    <source>
        <dbReference type="Pfam" id="PF01738"/>
    </source>
</evidence>
<dbReference type="Gene3D" id="3.40.50.1820">
    <property type="entry name" value="alpha/beta hydrolase"/>
    <property type="match status" value="1"/>
</dbReference>
<dbReference type="InterPro" id="IPR029058">
    <property type="entry name" value="AB_hydrolase_fold"/>
</dbReference>
<comment type="caution">
    <text evidence="2">The sequence shown here is derived from an EMBL/GenBank/DDBJ whole genome shotgun (WGS) entry which is preliminary data.</text>
</comment>
<dbReference type="InterPro" id="IPR051049">
    <property type="entry name" value="Dienelactone_hydrolase-like"/>
</dbReference>
<dbReference type="InterPro" id="IPR002925">
    <property type="entry name" value="Dienelactn_hydro"/>
</dbReference>